<evidence type="ECO:0000313" key="1">
    <source>
        <dbReference type="EMBL" id="CAA9341264.1"/>
    </source>
</evidence>
<gene>
    <name evidence="1" type="ORF">AVDCRST_MAG93-6661</name>
</gene>
<sequence>MRRIELIATVTADGMLTISVPADVVPGAHAVIVEIDERALGVGQQDGSDWLTFVQETAGAWRGDFERLPEGAYEDRVAF</sequence>
<dbReference type="EMBL" id="CADCTR010002243">
    <property type="protein sequence ID" value="CAA9341264.1"/>
    <property type="molecule type" value="Genomic_DNA"/>
</dbReference>
<name>A0A6J4LUJ9_9CHLR</name>
<accession>A0A6J4LUJ9</accession>
<dbReference type="AlphaFoldDB" id="A0A6J4LUJ9"/>
<proteinExistence type="predicted"/>
<protein>
    <submittedName>
        <fullName evidence="1">Uncharacterized protein</fullName>
    </submittedName>
</protein>
<organism evidence="1">
    <name type="scientific">uncultured Chloroflexia bacterium</name>
    <dbReference type="NCBI Taxonomy" id="1672391"/>
    <lineage>
        <taxon>Bacteria</taxon>
        <taxon>Bacillati</taxon>
        <taxon>Chloroflexota</taxon>
        <taxon>Chloroflexia</taxon>
        <taxon>environmental samples</taxon>
    </lineage>
</organism>
<reference evidence="1" key="1">
    <citation type="submission" date="2020-02" db="EMBL/GenBank/DDBJ databases">
        <authorList>
            <person name="Meier V. D."/>
        </authorList>
    </citation>
    <scope>NUCLEOTIDE SEQUENCE</scope>
    <source>
        <strain evidence="1">AVDCRST_MAG93</strain>
    </source>
</reference>